<feature type="domain" description="DUF4440" evidence="2">
    <location>
        <begin position="34"/>
        <end position="141"/>
    </location>
</feature>
<evidence type="ECO:0000256" key="1">
    <source>
        <dbReference type="SAM" id="SignalP"/>
    </source>
</evidence>
<keyword evidence="4" id="KW-1185">Reference proteome</keyword>
<reference evidence="4" key="1">
    <citation type="journal article" date="2011" name="J. Bacteriol.">
        <title>Genome sequences of eight morphologically diverse alphaproteobacteria.</title>
        <authorList>
            <consortium name="US DOE Joint Genome Institute"/>
            <person name="Brown P.J."/>
            <person name="Kysela D.T."/>
            <person name="Buechlein A."/>
            <person name="Hemmerich C."/>
            <person name="Brun Y.V."/>
        </authorList>
    </citation>
    <scope>NUCLEOTIDE SEQUENCE [LARGE SCALE GENOMIC DNA]</scope>
    <source>
        <strain evidence="4">ATCC 49814 / DSM 5838 / IFAM 1418</strain>
    </source>
</reference>
<feature type="chain" id="PRO_5002974156" description="DUF4440 domain-containing protein" evidence="1">
    <location>
        <begin position="17"/>
        <end position="166"/>
    </location>
</feature>
<dbReference type="eggNOG" id="COG4319">
    <property type="taxonomic scope" value="Bacteria"/>
</dbReference>
<accession>C6XNK7</accession>
<protein>
    <recommendedName>
        <fullName evidence="2">DUF4440 domain-containing protein</fullName>
    </recommendedName>
</protein>
<evidence type="ECO:0000313" key="3">
    <source>
        <dbReference type="EMBL" id="ACT58260.1"/>
    </source>
</evidence>
<dbReference type="Proteomes" id="UP000002745">
    <property type="component" value="Chromosome"/>
</dbReference>
<dbReference type="InterPro" id="IPR027843">
    <property type="entry name" value="DUF4440"/>
</dbReference>
<dbReference type="OrthoDB" id="9814425at2"/>
<dbReference type="STRING" id="582402.Hbal_0558"/>
<gene>
    <name evidence="3" type="ordered locus">Hbal_0558</name>
</gene>
<dbReference type="PROSITE" id="PS51257">
    <property type="entry name" value="PROKAR_LIPOPROTEIN"/>
    <property type="match status" value="1"/>
</dbReference>
<dbReference type="InterPro" id="IPR032710">
    <property type="entry name" value="NTF2-like_dom_sf"/>
</dbReference>
<dbReference type="RefSeq" id="WP_015826410.1">
    <property type="nucleotide sequence ID" value="NC_012982.1"/>
</dbReference>
<feature type="signal peptide" evidence="1">
    <location>
        <begin position="1"/>
        <end position="16"/>
    </location>
</feature>
<dbReference type="SUPFAM" id="SSF54427">
    <property type="entry name" value="NTF2-like"/>
    <property type="match status" value="1"/>
</dbReference>
<dbReference type="KEGG" id="hba:Hbal_0558"/>
<proteinExistence type="predicted"/>
<organism evidence="3 4">
    <name type="scientific">Hirschia baltica (strain ATCC 49814 / DSM 5838 / IFAM 1418)</name>
    <dbReference type="NCBI Taxonomy" id="582402"/>
    <lineage>
        <taxon>Bacteria</taxon>
        <taxon>Pseudomonadati</taxon>
        <taxon>Pseudomonadota</taxon>
        <taxon>Alphaproteobacteria</taxon>
        <taxon>Hyphomonadales</taxon>
        <taxon>Hyphomonadaceae</taxon>
        <taxon>Hirschia</taxon>
    </lineage>
</organism>
<sequence>MKLHMPLITVIWLALAACQSNTDALSPKDLSAIKTSSAKWVETYNNNDWAALAELFAPDAIMMPPNSPEVIGRTAIADWEAKFEQGFSIAFDIQTIDGNADQAIVRGRSCVFIPLESGETGVDIGKFLEVRQKQPNGDWLITYDIFNSDLAMNSDLQDTCPFADKE</sequence>
<dbReference type="AlphaFoldDB" id="C6XNK7"/>
<keyword evidence="1" id="KW-0732">Signal</keyword>
<name>C6XNK7_HIRBI</name>
<dbReference type="Gene3D" id="3.10.450.50">
    <property type="match status" value="1"/>
</dbReference>
<dbReference type="HOGENOM" id="CLU_1600454_0_0_5"/>
<dbReference type="Pfam" id="PF14534">
    <property type="entry name" value="DUF4440"/>
    <property type="match status" value="1"/>
</dbReference>
<dbReference type="EMBL" id="CP001678">
    <property type="protein sequence ID" value="ACT58260.1"/>
    <property type="molecule type" value="Genomic_DNA"/>
</dbReference>
<evidence type="ECO:0000259" key="2">
    <source>
        <dbReference type="Pfam" id="PF14534"/>
    </source>
</evidence>
<evidence type="ECO:0000313" key="4">
    <source>
        <dbReference type="Proteomes" id="UP000002745"/>
    </source>
</evidence>